<keyword evidence="1" id="KW-1133">Transmembrane helix</keyword>
<evidence type="ECO:0000313" key="3">
    <source>
        <dbReference type="Proteomes" id="UP000289738"/>
    </source>
</evidence>
<gene>
    <name evidence="2" type="ORF">Ahy_A03g015931</name>
</gene>
<dbReference type="Proteomes" id="UP000289738">
    <property type="component" value="Chromosome A03"/>
</dbReference>
<reference evidence="2 3" key="1">
    <citation type="submission" date="2019-01" db="EMBL/GenBank/DDBJ databases">
        <title>Sequencing of cultivated peanut Arachis hypogaea provides insights into genome evolution and oil improvement.</title>
        <authorList>
            <person name="Chen X."/>
        </authorList>
    </citation>
    <scope>NUCLEOTIDE SEQUENCE [LARGE SCALE GENOMIC DNA]</scope>
    <source>
        <strain evidence="3">cv. Fuhuasheng</strain>
        <tissue evidence="2">Leaves</tissue>
    </source>
</reference>
<dbReference type="EMBL" id="SDMP01000003">
    <property type="protein sequence ID" value="RYR69376.1"/>
    <property type="molecule type" value="Genomic_DNA"/>
</dbReference>
<evidence type="ECO:0008006" key="4">
    <source>
        <dbReference type="Google" id="ProtNLM"/>
    </source>
</evidence>
<organism evidence="2 3">
    <name type="scientific">Arachis hypogaea</name>
    <name type="common">Peanut</name>
    <dbReference type="NCBI Taxonomy" id="3818"/>
    <lineage>
        <taxon>Eukaryota</taxon>
        <taxon>Viridiplantae</taxon>
        <taxon>Streptophyta</taxon>
        <taxon>Embryophyta</taxon>
        <taxon>Tracheophyta</taxon>
        <taxon>Spermatophyta</taxon>
        <taxon>Magnoliopsida</taxon>
        <taxon>eudicotyledons</taxon>
        <taxon>Gunneridae</taxon>
        <taxon>Pentapetalae</taxon>
        <taxon>rosids</taxon>
        <taxon>fabids</taxon>
        <taxon>Fabales</taxon>
        <taxon>Fabaceae</taxon>
        <taxon>Papilionoideae</taxon>
        <taxon>50 kb inversion clade</taxon>
        <taxon>dalbergioids sensu lato</taxon>
        <taxon>Dalbergieae</taxon>
        <taxon>Pterocarpus clade</taxon>
        <taxon>Arachis</taxon>
    </lineage>
</organism>
<accession>A0A445E1V1</accession>
<evidence type="ECO:0000256" key="1">
    <source>
        <dbReference type="SAM" id="Phobius"/>
    </source>
</evidence>
<evidence type="ECO:0000313" key="2">
    <source>
        <dbReference type="EMBL" id="RYR69376.1"/>
    </source>
</evidence>
<feature type="transmembrane region" description="Helical" evidence="1">
    <location>
        <begin position="90"/>
        <end position="115"/>
    </location>
</feature>
<protein>
    <recommendedName>
        <fullName evidence="4">BED-type domain-containing protein</fullName>
    </recommendedName>
</protein>
<keyword evidence="1" id="KW-0472">Membrane</keyword>
<sequence length="221" mass="23805">MGNTVQSLPRLLDLNPQFLTVTLNLSLSHSLGPQRSTQRTELKSSAFSFSSLQRSAFSFVPKPSSTHFRVPSSPLTLAESQSLSHRRFSVLVASWVLATTGLGPGLLGLVLSLLVSLSRTLGLLIYLHHCDTAAPRLLCPENMNSETVSNLVTTGVGSEAAPVEVDEPSSKRLRPATSDVWNFFKKLGSDKDGVERAECKGCKKVFKAGGDTHRSGDARLA</sequence>
<dbReference type="AlphaFoldDB" id="A0A445E1V1"/>
<keyword evidence="1" id="KW-0812">Transmembrane</keyword>
<dbReference type="SMART" id="SM00614">
    <property type="entry name" value="ZnF_BED"/>
    <property type="match status" value="1"/>
</dbReference>
<keyword evidence="3" id="KW-1185">Reference proteome</keyword>
<name>A0A445E1V1_ARAHY</name>
<comment type="caution">
    <text evidence="2">The sequence shown here is derived from an EMBL/GenBank/DDBJ whole genome shotgun (WGS) entry which is preliminary data.</text>
</comment>
<proteinExistence type="predicted"/>